<dbReference type="Gene3D" id="3.40.710.10">
    <property type="entry name" value="DD-peptidase/beta-lactamase superfamily"/>
    <property type="match status" value="1"/>
</dbReference>
<feature type="region of interest" description="Disordered" evidence="1">
    <location>
        <begin position="493"/>
        <end position="519"/>
    </location>
</feature>
<evidence type="ECO:0000313" key="3">
    <source>
        <dbReference type="EMBL" id="KAF0330786.1"/>
    </source>
</evidence>
<accession>A0A8H3WRP7</accession>
<dbReference type="SUPFAM" id="SSF56601">
    <property type="entry name" value="beta-lactamase/transpeptidase-like"/>
    <property type="match status" value="1"/>
</dbReference>
<dbReference type="Gene3D" id="4.10.240.10">
    <property type="entry name" value="Zn(2)-C6 fungal-type DNA-binding domain"/>
    <property type="match status" value="1"/>
</dbReference>
<dbReference type="InterPro" id="IPR012338">
    <property type="entry name" value="Beta-lactam/transpept-like"/>
</dbReference>
<protein>
    <submittedName>
        <fullName evidence="3">Beta-lactamase family protein</fullName>
    </submittedName>
</protein>
<dbReference type="InterPro" id="IPR050789">
    <property type="entry name" value="Diverse_Enzym_Activities"/>
</dbReference>
<dbReference type="OrthoDB" id="5958943at2759"/>
<sequence length="1250" mass="139294">MSLSAQTVNELKSLVDNATSNAHNIPGTTVVVVDRSGAEQFAHSSGKRGISSNEEMSLENVFWIASCTKMVTGIACMQLVEKGVLKLDDSGHLEKLCPELAEIKVLNSEGKLEEKKRGITLRMLLTHTAGFGYTFFDPRLRDYSYPAGIDEFSGSIRDMMQPLVFQPGENWKYGIGIDWAGIALERATNMSLNDYIQKNVCQPLGLKNVNMIPTPSMKAQLAYMHYKNPEGKITARDHPLHRSLIAQSPEEIANTFNSGGAGLFAKPSEYARILTVFLNDGTCPVTKAQILKKETVDEMFKNQIPEFPNFGRSGIPPAKPELTNPIPEIYPVPGNPPQGWGLTFMITGGPTGRSDGTAWWAGLPNLFWWCDRENGVAGIVCSQILPFCDASVMGLWGQLEMATKPPAKMRRQNSSCDQCRKGKRACDAGAVKDLQLCLDNEMQWNIGKFLEASYAFSQLTSSQDWQDLTGPCSNCQKTRKSCTYDWARSQQHQIRERRQSSVSDKRPLPSRKRVKSVHDAVVPATSQGTVDGFQDVFPGLGYNEPGLYYEASQPLFPETMFGPGSENFSLSPTNDTASNASLADDLSLVFPASSATSMPSCISDELPGLDGVDGISVHDPSIIEFAPKALAGARATARKRPWQGRKYPDFSLGGLSEFSPTQQMMARTNNGLMTENLMKLYHDVLEGALSCWLTEQNCPYLLPAKSTENLNFQVGESVSNLPNRIYRRVLNLDKSLDSLGIKPLTPYEDRQATRALHFSIMAFTAQWAQGSWRSQSRYRPSNIEDAGLCLSGLGEDFDTTIQQSFWNQARRHLDDCSRINSFKVAFAEIVFGLTQQHISESDDFTFEDFDIASSCGGSVPERIKMMFEKDGSNMYTERAARRLHVLRRQVETFDRKAIKEQLSRRISCKNAGSEERKTMELIFWLAVMFDTLSAAMTERPVTVSDEESKDNDETKEETEDAQQSRGTSTTDWNDRFIIKRHQKLALLRWPCPEQAVSRELRDAAPVKVLLFRKITRLQTLSSRGAKEEAAESAIQDALSVYRHWNMTYGPLFQDCVQYHDSLPSTVQSWYVCLLGHWLLAVMILADTISLMDEQGMSIPSRARQRAETNMVGNLRTTSIRMVSDLARASTPRDDDLGKLPEYHHAAKEGALLTEPWTMVLMRSFTMAGLSLLDEASNGGLQDDVAVEDSQRRCEDCVKALWYLGRKSSLSLKVAAILGDGLEKSKLRGLRSRTEFAGAGEQSTISQVEVF</sequence>
<dbReference type="Pfam" id="PF00144">
    <property type="entry name" value="Beta-lactamase"/>
    <property type="match status" value="1"/>
</dbReference>
<keyword evidence="4" id="KW-1185">Reference proteome</keyword>
<dbReference type="PANTHER" id="PTHR43283">
    <property type="entry name" value="BETA-LACTAMASE-RELATED"/>
    <property type="match status" value="1"/>
</dbReference>
<evidence type="ECO:0000259" key="2">
    <source>
        <dbReference type="Pfam" id="PF00144"/>
    </source>
</evidence>
<dbReference type="InterPro" id="IPR001466">
    <property type="entry name" value="Beta-lactam-related"/>
</dbReference>
<feature type="region of interest" description="Disordered" evidence="1">
    <location>
        <begin position="938"/>
        <end position="969"/>
    </location>
</feature>
<feature type="compositionally biased region" description="Acidic residues" evidence="1">
    <location>
        <begin position="944"/>
        <end position="960"/>
    </location>
</feature>
<proteinExistence type="predicted"/>
<gene>
    <name evidence="3" type="ORF">GQ607_002190</name>
</gene>
<reference evidence="3 4" key="1">
    <citation type="submission" date="2019-12" db="EMBL/GenBank/DDBJ databases">
        <title>A genome sequence resource for the geographically widespread anthracnose pathogen Colletotrichum asianum.</title>
        <authorList>
            <person name="Meng Y."/>
        </authorList>
    </citation>
    <scope>NUCLEOTIDE SEQUENCE [LARGE SCALE GENOMIC DNA]</scope>
    <source>
        <strain evidence="3 4">ICMP 18580</strain>
    </source>
</reference>
<dbReference type="InterPro" id="IPR036864">
    <property type="entry name" value="Zn2-C6_fun-type_DNA-bd_sf"/>
</dbReference>
<dbReference type="GO" id="GO:0000981">
    <property type="term" value="F:DNA-binding transcription factor activity, RNA polymerase II-specific"/>
    <property type="evidence" value="ECO:0007669"/>
    <property type="project" value="InterPro"/>
</dbReference>
<organism evidence="3 4">
    <name type="scientific">Colletotrichum asianum</name>
    <dbReference type="NCBI Taxonomy" id="702518"/>
    <lineage>
        <taxon>Eukaryota</taxon>
        <taxon>Fungi</taxon>
        <taxon>Dikarya</taxon>
        <taxon>Ascomycota</taxon>
        <taxon>Pezizomycotina</taxon>
        <taxon>Sordariomycetes</taxon>
        <taxon>Hypocreomycetidae</taxon>
        <taxon>Glomerellales</taxon>
        <taxon>Glomerellaceae</taxon>
        <taxon>Colletotrichum</taxon>
        <taxon>Colletotrichum gloeosporioides species complex</taxon>
    </lineage>
</organism>
<name>A0A8H3WRP7_9PEZI</name>
<dbReference type="EMBL" id="WOWK01000006">
    <property type="protein sequence ID" value="KAF0330786.1"/>
    <property type="molecule type" value="Genomic_DNA"/>
</dbReference>
<evidence type="ECO:0000313" key="4">
    <source>
        <dbReference type="Proteomes" id="UP000434172"/>
    </source>
</evidence>
<feature type="compositionally biased region" description="Basic and acidic residues" evidence="1">
    <location>
        <begin position="493"/>
        <end position="507"/>
    </location>
</feature>
<dbReference type="PANTHER" id="PTHR43283:SF3">
    <property type="entry name" value="BETA-LACTAMASE FAMILY PROTEIN (AFU_ORTHOLOGUE AFUA_5G07500)"/>
    <property type="match status" value="1"/>
</dbReference>
<dbReference type="GO" id="GO:0008270">
    <property type="term" value="F:zinc ion binding"/>
    <property type="evidence" value="ECO:0007669"/>
    <property type="project" value="InterPro"/>
</dbReference>
<dbReference type="AlphaFoldDB" id="A0A8H3WRP7"/>
<evidence type="ECO:0000256" key="1">
    <source>
        <dbReference type="SAM" id="MobiDB-lite"/>
    </source>
</evidence>
<comment type="caution">
    <text evidence="3">The sequence shown here is derived from an EMBL/GenBank/DDBJ whole genome shotgun (WGS) entry which is preliminary data.</text>
</comment>
<feature type="domain" description="Beta-lactamase-related" evidence="2">
    <location>
        <begin position="22"/>
        <end position="384"/>
    </location>
</feature>
<dbReference type="Proteomes" id="UP000434172">
    <property type="component" value="Unassembled WGS sequence"/>
</dbReference>